<accession>A0A1A6AEJ4</accession>
<dbReference type="EMBL" id="CP144530">
    <property type="protein sequence ID" value="WWC57767.1"/>
    <property type="molecule type" value="Genomic_DNA"/>
</dbReference>
<dbReference type="PANTHER" id="PTHR10788">
    <property type="entry name" value="TREHALOSE-6-PHOSPHATE SYNTHASE"/>
    <property type="match status" value="1"/>
</dbReference>
<feature type="compositionally biased region" description="Low complexity" evidence="5">
    <location>
        <begin position="13"/>
        <end position="33"/>
    </location>
</feature>
<dbReference type="GO" id="GO:0004805">
    <property type="term" value="F:trehalose-phosphatase activity"/>
    <property type="evidence" value="ECO:0007669"/>
    <property type="project" value="TreeGrafter"/>
</dbReference>
<dbReference type="PANTHER" id="PTHR10788:SF106">
    <property type="entry name" value="BCDNA.GH08860"/>
    <property type="match status" value="1"/>
</dbReference>
<comment type="catalytic activity">
    <reaction evidence="4">
        <text>D-glucose 6-phosphate + UDP-alpha-D-glucose = alpha,alpha-trehalose 6-phosphate + UDP + H(+)</text>
        <dbReference type="Rhea" id="RHEA:18889"/>
        <dbReference type="ChEBI" id="CHEBI:15378"/>
        <dbReference type="ChEBI" id="CHEBI:58223"/>
        <dbReference type="ChEBI" id="CHEBI:58429"/>
        <dbReference type="ChEBI" id="CHEBI:58885"/>
        <dbReference type="ChEBI" id="CHEBI:61548"/>
        <dbReference type="EC" id="2.4.1.15"/>
    </reaction>
</comment>
<evidence type="ECO:0000313" key="7">
    <source>
        <dbReference type="EMBL" id="WWC57767.1"/>
    </source>
</evidence>
<evidence type="ECO:0000256" key="2">
    <source>
        <dbReference type="ARBA" id="ARBA00022676"/>
    </source>
</evidence>
<reference evidence="7" key="2">
    <citation type="submission" date="2013-07" db="EMBL/GenBank/DDBJ databases">
        <authorList>
            <consortium name="The Broad Institute Genome Sequencing Platform"/>
            <person name="Cuomo C."/>
            <person name="Litvintseva A."/>
            <person name="Chen Y."/>
            <person name="Heitman J."/>
            <person name="Sun S."/>
            <person name="Springer D."/>
            <person name="Dromer F."/>
            <person name="Young S.K."/>
            <person name="Zeng Q."/>
            <person name="Gargeya S."/>
            <person name="Fitzgerald M."/>
            <person name="Abouelleil A."/>
            <person name="Alvarado L."/>
            <person name="Berlin A.M."/>
            <person name="Chapman S.B."/>
            <person name="Dewar J."/>
            <person name="Goldberg J."/>
            <person name="Griggs A."/>
            <person name="Gujja S."/>
            <person name="Hansen M."/>
            <person name="Howarth C."/>
            <person name="Imamovic A."/>
            <person name="Larimer J."/>
            <person name="McCowan C."/>
            <person name="Murphy C."/>
            <person name="Pearson M."/>
            <person name="Priest M."/>
            <person name="Roberts A."/>
            <person name="Saif S."/>
            <person name="Shea T."/>
            <person name="Sykes S."/>
            <person name="Wortman J."/>
            <person name="Nusbaum C."/>
            <person name="Birren B."/>
        </authorList>
    </citation>
    <scope>NUCLEOTIDE SEQUENCE</scope>
    <source>
        <strain evidence="7">CBS 10117</strain>
    </source>
</reference>
<feature type="region of interest" description="Disordered" evidence="5">
    <location>
        <begin position="595"/>
        <end position="637"/>
    </location>
</feature>
<feature type="compositionally biased region" description="Polar residues" evidence="5">
    <location>
        <begin position="612"/>
        <end position="621"/>
    </location>
</feature>
<evidence type="ECO:0000256" key="5">
    <source>
        <dbReference type="SAM" id="MobiDB-lite"/>
    </source>
</evidence>
<keyword evidence="2" id="KW-0328">Glycosyltransferase</keyword>
<dbReference type="Proteomes" id="UP000078595">
    <property type="component" value="Chromosome 1"/>
</dbReference>
<reference evidence="6" key="1">
    <citation type="submission" date="2013-07" db="EMBL/GenBank/DDBJ databases">
        <title>The Genome Sequence of Cryptococcus dejecticola CBS10117.</title>
        <authorList>
            <consortium name="The Broad Institute Genome Sequencing Platform"/>
            <person name="Cuomo C."/>
            <person name="Litvintseva A."/>
            <person name="Chen Y."/>
            <person name="Heitman J."/>
            <person name="Sun S."/>
            <person name="Springer D."/>
            <person name="Dromer F."/>
            <person name="Young S.K."/>
            <person name="Zeng Q."/>
            <person name="Gargeya S."/>
            <person name="Fitzgerald M."/>
            <person name="Abouelleil A."/>
            <person name="Alvarado L."/>
            <person name="Berlin A.M."/>
            <person name="Chapman S.B."/>
            <person name="Dewar J."/>
            <person name="Goldberg J."/>
            <person name="Griggs A."/>
            <person name="Gujja S."/>
            <person name="Hansen M."/>
            <person name="Howarth C."/>
            <person name="Imamovic A."/>
            <person name="Larimer J."/>
            <person name="McCowan C."/>
            <person name="Murphy C."/>
            <person name="Pearson M."/>
            <person name="Priest M."/>
            <person name="Roberts A."/>
            <person name="Saif S."/>
            <person name="Shea T."/>
            <person name="Sykes S."/>
            <person name="Wortman J."/>
            <person name="Nusbaum C."/>
            <person name="Birren B."/>
        </authorList>
    </citation>
    <scope>NUCLEOTIDE SEQUENCE [LARGE SCALE GENOMIC DNA]</scope>
    <source>
        <strain evidence="6">CBS 10117</strain>
    </source>
</reference>
<dbReference type="STRING" id="1296121.A0A1A6AEJ4"/>
<name>A0A1A6AEJ4_9TREE</name>
<dbReference type="Pfam" id="PF00982">
    <property type="entry name" value="Glyco_transf_20"/>
    <property type="match status" value="2"/>
</dbReference>
<dbReference type="KEGG" id="kdj:28964001"/>
<evidence type="ECO:0000313" key="6">
    <source>
        <dbReference type="EMBL" id="OBR88485.1"/>
    </source>
</evidence>
<gene>
    <name evidence="6" type="ORF">I303_00302</name>
    <name evidence="7" type="ORF">I303_100302</name>
</gene>
<dbReference type="VEuPathDB" id="FungiDB:I303_00302"/>
<protein>
    <recommendedName>
        <fullName evidence="1">alpha,alpha-trehalose-phosphate synthase (UDP-forming)</fullName>
        <ecNumber evidence="1">2.4.1.15</ecNumber>
    </recommendedName>
</protein>
<dbReference type="AlphaFoldDB" id="A0A1A6AEJ4"/>
<dbReference type="RefSeq" id="XP_018266327.1">
    <property type="nucleotide sequence ID" value="XM_018403673.1"/>
</dbReference>
<keyword evidence="8" id="KW-1185">Reference proteome</keyword>
<evidence type="ECO:0000256" key="1">
    <source>
        <dbReference type="ARBA" id="ARBA00012538"/>
    </source>
</evidence>
<dbReference type="OrthoDB" id="755951at2759"/>
<dbReference type="GO" id="GO:0034605">
    <property type="term" value="P:cellular response to heat"/>
    <property type="evidence" value="ECO:0007669"/>
    <property type="project" value="TreeGrafter"/>
</dbReference>
<organism evidence="6">
    <name type="scientific">Kwoniella dejecticola CBS 10117</name>
    <dbReference type="NCBI Taxonomy" id="1296121"/>
    <lineage>
        <taxon>Eukaryota</taxon>
        <taxon>Fungi</taxon>
        <taxon>Dikarya</taxon>
        <taxon>Basidiomycota</taxon>
        <taxon>Agaricomycotina</taxon>
        <taxon>Tremellomycetes</taxon>
        <taxon>Tremellales</taxon>
        <taxon>Cryptococcaceae</taxon>
        <taxon>Kwoniella</taxon>
    </lineage>
</organism>
<dbReference type="SUPFAM" id="SSF53756">
    <property type="entry name" value="UDP-Glycosyltransferase/glycogen phosphorylase"/>
    <property type="match status" value="1"/>
</dbReference>
<dbReference type="GO" id="GO:0005992">
    <property type="term" value="P:trehalose biosynthetic process"/>
    <property type="evidence" value="ECO:0007669"/>
    <property type="project" value="InterPro"/>
</dbReference>
<keyword evidence="3" id="KW-0808">Transferase</keyword>
<reference evidence="7" key="3">
    <citation type="submission" date="2024-02" db="EMBL/GenBank/DDBJ databases">
        <title>Comparative genomics of Cryptococcus and Kwoniella reveals pathogenesis evolution and contrasting modes of karyotype evolution via chromosome fusion or intercentromeric recombination.</title>
        <authorList>
            <person name="Coelho M.A."/>
            <person name="David-Palma M."/>
            <person name="Shea T."/>
            <person name="Bowers K."/>
            <person name="McGinley-Smith S."/>
            <person name="Mohammad A.W."/>
            <person name="Gnirke A."/>
            <person name="Yurkov A.M."/>
            <person name="Nowrousian M."/>
            <person name="Sun S."/>
            <person name="Cuomo C.A."/>
            <person name="Heitman J."/>
        </authorList>
    </citation>
    <scope>NUCLEOTIDE SEQUENCE</scope>
    <source>
        <strain evidence="7">CBS 10117</strain>
    </source>
</reference>
<dbReference type="GO" id="GO:0003825">
    <property type="term" value="F:alpha,alpha-trehalose-phosphate synthase (UDP-forming) activity"/>
    <property type="evidence" value="ECO:0007669"/>
    <property type="project" value="UniProtKB-EC"/>
</dbReference>
<dbReference type="InterPro" id="IPR001830">
    <property type="entry name" value="Glyco_trans_20"/>
</dbReference>
<evidence type="ECO:0000256" key="4">
    <source>
        <dbReference type="ARBA" id="ARBA00048039"/>
    </source>
</evidence>
<dbReference type="FunFam" id="3.40.50.2000:FF:000007">
    <property type="entry name" value="Trehalose-6-phosphate synthase"/>
    <property type="match status" value="1"/>
</dbReference>
<feature type="region of interest" description="Disordered" evidence="5">
    <location>
        <begin position="1"/>
        <end position="45"/>
    </location>
</feature>
<dbReference type="EC" id="2.4.1.15" evidence="1"/>
<evidence type="ECO:0000313" key="8">
    <source>
        <dbReference type="Proteomes" id="UP000078595"/>
    </source>
</evidence>
<sequence>MSPPAAPGSPYTSNHISSPTISSFSQMSSQTKSDGSQADGGEKKSQRLIVVSNRLPVTISKDANGEYHFKMSSGGLVSALSGCKKTMEFTWIGWPGKYIPVEDRDHVNDRLLKEYNCFPVYLNDDLADKHYNGFSNSILWPLFHYHPGEMNFDAAHWLAYREANMRFAEVVSNFCQSGDMVWVQDYHLMLLPMLLRSMISGESAQGEMVRKELGRVKEGVDDEVVKDVLGMQPGVAQAVEHTDEGVEMLDDVEEDGELLQMKARRPHFPRGLSTFQKQEIAAKEKGKDGIRIGFFLHTPFPSSEIYRVLPVRREILLGVLQCDLIGFHTYDYARHFLSSCTRILGLQTQPNGIEFEGRYAQVGTYPIGIEPMQFVEGLQQEKVQKRLKALETRFQGCKVIIGVDRLDYIKGIPQKLHALEVFLTQHPEWIGKVVLVQLAIPSRQDVEEYQNLRACVNELVGRINGRFGTVEFMPIHYLHKSVSFEELTAMYALADACLVTSTRDGMNLVAYEYISSQSQRHGSMVLSEFAGAAQSLNGSILINPWDTQSTADAIHSALEMGPEQRKSNWEKLFNYVSKYTAEAWGTTFVNELTRLSGLPPNGPAGPGRKKSGSLSRTSSKASIRRRASQASVVAPSA</sequence>
<dbReference type="CDD" id="cd03788">
    <property type="entry name" value="GT20_TPS"/>
    <property type="match status" value="1"/>
</dbReference>
<dbReference type="EMBL" id="KI894027">
    <property type="protein sequence ID" value="OBR88485.1"/>
    <property type="molecule type" value="Genomic_DNA"/>
</dbReference>
<dbReference type="GO" id="GO:0005829">
    <property type="term" value="C:cytosol"/>
    <property type="evidence" value="ECO:0007669"/>
    <property type="project" value="TreeGrafter"/>
</dbReference>
<dbReference type="GO" id="GO:0005946">
    <property type="term" value="C:alpha,alpha-trehalose-phosphate synthase complex (UDP-forming)"/>
    <property type="evidence" value="ECO:0007669"/>
    <property type="project" value="TreeGrafter"/>
</dbReference>
<evidence type="ECO:0000256" key="3">
    <source>
        <dbReference type="ARBA" id="ARBA00022679"/>
    </source>
</evidence>
<dbReference type="GeneID" id="28964001"/>
<proteinExistence type="predicted"/>
<dbReference type="Gene3D" id="3.40.50.2000">
    <property type="entry name" value="Glycogen Phosphorylase B"/>
    <property type="match status" value="2"/>
</dbReference>